<dbReference type="PROSITE" id="PS50041">
    <property type="entry name" value="C_TYPE_LECTIN_2"/>
    <property type="match status" value="1"/>
</dbReference>
<dbReference type="InterPro" id="IPR016186">
    <property type="entry name" value="C-type_lectin-like/link_sf"/>
</dbReference>
<proteinExistence type="predicted"/>
<keyword evidence="5" id="KW-1185">Reference proteome</keyword>
<sequence length="280" mass="33131">MIRTDYQERNDGVEMIVDIYESIDSVREHNIITDKNAHQPLEHKGSECVRNRSHRSVLVCLVVLCVLLTAVIVLPVLIYTNITEERDQLLTKYTNIIEERDQLLTKYTNITEERDQLLTKYTNITQERDQLLTNNTNLITQNTKLTQENNRMLECLKDGWIYYQFSKYVIISERKNWSESRRYCRERGADLIIINNKEEQDFLVRFLNEDSLWIGLSERDVEGEWKWKWVDNSTLNMSFWGSGEPSSSQGEDCALYNSREWNTYPCNTNFHSICEKSCLE</sequence>
<protein>
    <submittedName>
        <fullName evidence="4">C-type lectin domain family 10 member A</fullName>
    </submittedName>
</protein>
<dbReference type="PANTHER" id="PTHR22803">
    <property type="entry name" value="MANNOSE, PHOSPHOLIPASE, LECTIN RECEPTOR RELATED"/>
    <property type="match status" value="1"/>
</dbReference>
<dbReference type="EMBL" id="SOYY01000023">
    <property type="protein sequence ID" value="KAA0703938.1"/>
    <property type="molecule type" value="Genomic_DNA"/>
</dbReference>
<dbReference type="InterPro" id="IPR033989">
    <property type="entry name" value="CD209-like_CTLD"/>
</dbReference>
<name>A0A5A9N3Y3_9TELE</name>
<dbReference type="Pfam" id="PF00059">
    <property type="entry name" value="Lectin_C"/>
    <property type="match status" value="1"/>
</dbReference>
<gene>
    <name evidence="4" type="ORF">E1301_Tti000418</name>
</gene>
<keyword evidence="1 4" id="KW-0430">Lectin</keyword>
<dbReference type="Gene3D" id="1.20.5.400">
    <property type="match status" value="1"/>
</dbReference>
<dbReference type="AlphaFoldDB" id="A0A5A9N3Y3"/>
<dbReference type="CDD" id="cd03590">
    <property type="entry name" value="CLECT_DC-SIGN_like"/>
    <property type="match status" value="1"/>
</dbReference>
<organism evidence="4 5">
    <name type="scientific">Triplophysa tibetana</name>
    <dbReference type="NCBI Taxonomy" id="1572043"/>
    <lineage>
        <taxon>Eukaryota</taxon>
        <taxon>Metazoa</taxon>
        <taxon>Chordata</taxon>
        <taxon>Craniata</taxon>
        <taxon>Vertebrata</taxon>
        <taxon>Euteleostomi</taxon>
        <taxon>Actinopterygii</taxon>
        <taxon>Neopterygii</taxon>
        <taxon>Teleostei</taxon>
        <taxon>Ostariophysi</taxon>
        <taxon>Cypriniformes</taxon>
        <taxon>Nemacheilidae</taxon>
        <taxon>Triplophysa</taxon>
    </lineage>
</organism>
<dbReference type="SUPFAM" id="SSF56436">
    <property type="entry name" value="C-type lectin-like"/>
    <property type="match status" value="1"/>
</dbReference>
<evidence type="ECO:0000259" key="3">
    <source>
        <dbReference type="PROSITE" id="PS50041"/>
    </source>
</evidence>
<feature type="domain" description="C-type lectin" evidence="3">
    <location>
        <begin position="163"/>
        <end position="275"/>
    </location>
</feature>
<dbReference type="GO" id="GO:0030246">
    <property type="term" value="F:carbohydrate binding"/>
    <property type="evidence" value="ECO:0007669"/>
    <property type="project" value="UniProtKB-KW"/>
</dbReference>
<dbReference type="Gene3D" id="3.10.100.10">
    <property type="entry name" value="Mannose-Binding Protein A, subunit A"/>
    <property type="match status" value="1"/>
</dbReference>
<dbReference type="InterPro" id="IPR016187">
    <property type="entry name" value="CTDL_fold"/>
</dbReference>
<dbReference type="InterPro" id="IPR050111">
    <property type="entry name" value="C-type_lectin/snaclec_domain"/>
</dbReference>
<keyword evidence="2" id="KW-0472">Membrane</keyword>
<keyword evidence="2" id="KW-0812">Transmembrane</keyword>
<evidence type="ECO:0000256" key="1">
    <source>
        <dbReference type="ARBA" id="ARBA00022734"/>
    </source>
</evidence>
<feature type="transmembrane region" description="Helical" evidence="2">
    <location>
        <begin position="57"/>
        <end position="79"/>
    </location>
</feature>
<dbReference type="InterPro" id="IPR001304">
    <property type="entry name" value="C-type_lectin-like"/>
</dbReference>
<evidence type="ECO:0000256" key="2">
    <source>
        <dbReference type="SAM" id="Phobius"/>
    </source>
</evidence>
<reference evidence="4" key="1">
    <citation type="journal article" date="2019" name="Mol. Ecol. Resour.">
        <title>Chromosome-level genome assembly of Triplophysa tibetana, a fish adapted to the harsh high-altitude environment of the Tibetan Plateau.</title>
        <authorList>
            <person name="Yang X."/>
            <person name="Liu H."/>
            <person name="Ma Z."/>
            <person name="Zou Y."/>
            <person name="Zou M."/>
            <person name="Mao Y."/>
            <person name="Li X."/>
            <person name="Wang H."/>
            <person name="Chen T."/>
            <person name="Wang W."/>
            <person name="Yang R."/>
        </authorList>
    </citation>
    <scope>NUCLEOTIDE SEQUENCE [LARGE SCALE GENOMIC DNA]</scope>
    <source>
        <strain evidence="4">TTIB1903HZAU</strain>
        <tissue evidence="4">Muscle</tissue>
    </source>
</reference>
<dbReference type="Proteomes" id="UP000324632">
    <property type="component" value="Chromosome 23"/>
</dbReference>
<evidence type="ECO:0000313" key="5">
    <source>
        <dbReference type="Proteomes" id="UP000324632"/>
    </source>
</evidence>
<comment type="caution">
    <text evidence="4">The sequence shown here is derived from an EMBL/GenBank/DDBJ whole genome shotgun (WGS) entry which is preliminary data.</text>
</comment>
<dbReference type="SMART" id="SM00034">
    <property type="entry name" value="CLECT"/>
    <property type="match status" value="1"/>
</dbReference>
<accession>A0A5A9N3Y3</accession>
<keyword evidence="2" id="KW-1133">Transmembrane helix</keyword>
<evidence type="ECO:0000313" key="4">
    <source>
        <dbReference type="EMBL" id="KAA0703938.1"/>
    </source>
</evidence>